<dbReference type="Proteomes" id="UP000644548">
    <property type="component" value="Unassembled WGS sequence"/>
</dbReference>
<evidence type="ECO:0000313" key="1">
    <source>
        <dbReference type="EMBL" id="GGR84482.1"/>
    </source>
</evidence>
<evidence type="ECO:0000313" key="2">
    <source>
        <dbReference type="Proteomes" id="UP000644548"/>
    </source>
</evidence>
<dbReference type="RefSeq" id="WP_189071941.1">
    <property type="nucleotide sequence ID" value="NZ_BMQN01000001.1"/>
</dbReference>
<dbReference type="EMBL" id="BMQN01000001">
    <property type="protein sequence ID" value="GGR84482.1"/>
    <property type="molecule type" value="Genomic_DNA"/>
</dbReference>
<evidence type="ECO:0008006" key="3">
    <source>
        <dbReference type="Google" id="ProtNLM"/>
    </source>
</evidence>
<name>A0ABQ2S4A5_9DEIO</name>
<reference evidence="2" key="1">
    <citation type="journal article" date="2019" name="Int. J. Syst. Evol. Microbiol.">
        <title>The Global Catalogue of Microorganisms (GCM) 10K type strain sequencing project: providing services to taxonomists for standard genome sequencing and annotation.</title>
        <authorList>
            <consortium name="The Broad Institute Genomics Platform"/>
            <consortium name="The Broad Institute Genome Sequencing Center for Infectious Disease"/>
            <person name="Wu L."/>
            <person name="Ma J."/>
        </authorList>
    </citation>
    <scope>NUCLEOTIDE SEQUENCE [LARGE SCALE GENOMIC DNA]</scope>
    <source>
        <strain evidence="2">JCM 31405</strain>
    </source>
</reference>
<gene>
    <name evidence="1" type="ORF">GCM10008960_09410</name>
</gene>
<sequence length="117" mass="12940">MDPLTRERESIRSILRSEAALLYRHTGAWEKGGLISPPVRFSVRTLGPNSRDLIPAEQAAERAGVVGADPVIIRVHLDDALPEPGSTIQYDQRTLTVTGWSEQSDFTGTRRLFGVLQ</sequence>
<protein>
    <recommendedName>
        <fullName evidence="3">Head-to-tail stopper</fullName>
    </recommendedName>
</protein>
<comment type="caution">
    <text evidence="1">The sequence shown here is derived from an EMBL/GenBank/DDBJ whole genome shotgun (WGS) entry which is preliminary data.</text>
</comment>
<proteinExistence type="predicted"/>
<accession>A0ABQ2S4A5</accession>
<keyword evidence="2" id="KW-1185">Reference proteome</keyword>
<organism evidence="1 2">
    <name type="scientific">Deinococcus sedimenti</name>
    <dbReference type="NCBI Taxonomy" id="1867090"/>
    <lineage>
        <taxon>Bacteria</taxon>
        <taxon>Thermotogati</taxon>
        <taxon>Deinococcota</taxon>
        <taxon>Deinococci</taxon>
        <taxon>Deinococcales</taxon>
        <taxon>Deinococcaceae</taxon>
        <taxon>Deinococcus</taxon>
    </lineage>
</organism>